<dbReference type="EMBL" id="JACYTQ010000006">
    <property type="protein sequence ID" value="MBD8490222.1"/>
    <property type="molecule type" value="Genomic_DNA"/>
</dbReference>
<dbReference type="Proteomes" id="UP000647133">
    <property type="component" value="Unassembled WGS sequence"/>
</dbReference>
<evidence type="ECO:0000256" key="1">
    <source>
        <dbReference type="SAM" id="Coils"/>
    </source>
</evidence>
<sequence length="258" mass="29255">MLLNIYPLIAQEMPSKKKDLEDAYQQHVQEISSLKNEMTLLKQRIENLESDKRKLGYEKDGLLQDLNSLDHQILELKKSQDSLKTELNETTNQLEVNYGINQKLKSLLKTLTESLAGQDSLTKMESTPYFIGNFMGTQTESVVKDQDGKDLIINGQKIKTPPIDHSFTLLSEGKVLLEQVNKNDQSVTGLSGTYLVTTDNDQVYEIECTLKNNENLTLDYLIYIDKSTEEITCTSGNQAPFKLLKNILMENIGEVITE</sequence>
<proteinExistence type="predicted"/>
<evidence type="ECO:0000313" key="2">
    <source>
        <dbReference type="EMBL" id="MBD8490222.1"/>
    </source>
</evidence>
<organism evidence="2 3">
    <name type="scientific">Echinicola arenosa</name>
    <dbReference type="NCBI Taxonomy" id="2774144"/>
    <lineage>
        <taxon>Bacteria</taxon>
        <taxon>Pseudomonadati</taxon>
        <taxon>Bacteroidota</taxon>
        <taxon>Cytophagia</taxon>
        <taxon>Cytophagales</taxon>
        <taxon>Cyclobacteriaceae</taxon>
        <taxon>Echinicola</taxon>
    </lineage>
</organism>
<accession>A0ABR9AN68</accession>
<comment type="caution">
    <text evidence="2">The sequence shown here is derived from an EMBL/GenBank/DDBJ whole genome shotgun (WGS) entry which is preliminary data.</text>
</comment>
<dbReference type="RefSeq" id="WP_192011110.1">
    <property type="nucleotide sequence ID" value="NZ_JACYTQ010000006.1"/>
</dbReference>
<reference evidence="2 3" key="1">
    <citation type="submission" date="2020-09" db="EMBL/GenBank/DDBJ databases">
        <title>Echinicola sp. CAU 1574 isolated from sand of Sido Beach.</title>
        <authorList>
            <person name="Kim W."/>
        </authorList>
    </citation>
    <scope>NUCLEOTIDE SEQUENCE [LARGE SCALE GENOMIC DNA]</scope>
    <source>
        <strain evidence="2 3">CAU 1574</strain>
    </source>
</reference>
<gene>
    <name evidence="2" type="ORF">IFO69_15815</name>
</gene>
<keyword evidence="1" id="KW-0175">Coiled coil</keyword>
<protein>
    <submittedName>
        <fullName evidence="2">Uncharacterized protein</fullName>
    </submittedName>
</protein>
<feature type="coiled-coil region" evidence="1">
    <location>
        <begin position="17"/>
        <end position="93"/>
    </location>
</feature>
<keyword evidence="3" id="KW-1185">Reference proteome</keyword>
<name>A0ABR9AN68_9BACT</name>
<evidence type="ECO:0000313" key="3">
    <source>
        <dbReference type="Proteomes" id="UP000647133"/>
    </source>
</evidence>